<keyword evidence="1" id="KW-0812">Transmembrane</keyword>
<comment type="caution">
    <text evidence="2">The sequence shown here is derived from an EMBL/GenBank/DDBJ whole genome shotgun (WGS) entry which is preliminary data.</text>
</comment>
<dbReference type="AlphaFoldDB" id="A0A069QI77"/>
<gene>
    <name evidence="2" type="ORF">HMPREF1991_02232</name>
</gene>
<evidence type="ECO:0000313" key="3">
    <source>
        <dbReference type="Proteomes" id="UP000027442"/>
    </source>
</evidence>
<keyword evidence="1" id="KW-0472">Membrane</keyword>
<dbReference type="EMBL" id="JNGW01000096">
    <property type="protein sequence ID" value="KDR51719.1"/>
    <property type="molecule type" value="Genomic_DNA"/>
</dbReference>
<keyword evidence="3" id="KW-1185">Reference proteome</keyword>
<keyword evidence="1" id="KW-1133">Transmembrane helix</keyword>
<evidence type="ECO:0000256" key="1">
    <source>
        <dbReference type="SAM" id="Phobius"/>
    </source>
</evidence>
<dbReference type="Proteomes" id="UP000027442">
    <property type="component" value="Unassembled WGS sequence"/>
</dbReference>
<reference evidence="2 3" key="1">
    <citation type="submission" date="2013-08" db="EMBL/GenBank/DDBJ databases">
        <authorList>
            <person name="Weinstock G."/>
            <person name="Sodergren E."/>
            <person name="Wylie T."/>
            <person name="Fulton L."/>
            <person name="Fulton R."/>
            <person name="Fronick C."/>
            <person name="O'Laughlin M."/>
            <person name="Godfrey J."/>
            <person name="Miner T."/>
            <person name="Herter B."/>
            <person name="Appelbaum E."/>
            <person name="Cordes M."/>
            <person name="Lek S."/>
            <person name="Wollam A."/>
            <person name="Pepin K.H."/>
            <person name="Palsikar V.B."/>
            <person name="Mitreva M."/>
            <person name="Wilson R.K."/>
        </authorList>
    </citation>
    <scope>NUCLEOTIDE SEQUENCE [LARGE SCALE GENOMIC DNA]</scope>
    <source>
        <strain evidence="2 3">ATCC 15930</strain>
    </source>
</reference>
<feature type="transmembrane region" description="Helical" evidence="1">
    <location>
        <begin position="28"/>
        <end position="47"/>
    </location>
</feature>
<sequence length="145" mass="15600">MKVISLTLAFALIGLGVGGLIMAYSGMYDMIVVILCVLFFSFIGALIGSIPPASSPKPAPVSTRNLTPASSSLIFQSFLRIGDVRGKTIDEIVSLVGFDYAIIEKCTISDRNNEAGLYYRWKENDNVVITLLFGADGKCIGIITK</sequence>
<evidence type="ECO:0000313" key="2">
    <source>
        <dbReference type="EMBL" id="KDR51719.1"/>
    </source>
</evidence>
<organism evidence="2 3">
    <name type="scientific">Hoylesella loescheii DSM 19665 = JCM 12249 = ATCC 15930</name>
    <dbReference type="NCBI Taxonomy" id="1122985"/>
    <lineage>
        <taxon>Bacteria</taxon>
        <taxon>Pseudomonadati</taxon>
        <taxon>Bacteroidota</taxon>
        <taxon>Bacteroidia</taxon>
        <taxon>Bacteroidales</taxon>
        <taxon>Prevotellaceae</taxon>
        <taxon>Hoylesella</taxon>
    </lineage>
</organism>
<accession>A0A069QI77</accession>
<dbReference type="RefSeq" id="WP_018967403.1">
    <property type="nucleotide sequence ID" value="NZ_KB899214.1"/>
</dbReference>
<name>A0A069QI77_HOYLO</name>
<protein>
    <submittedName>
        <fullName evidence="2">Uncharacterized protein</fullName>
    </submittedName>
</protein>
<dbReference type="HOGENOM" id="CLU_1785163_0_0_10"/>
<dbReference type="PATRIC" id="fig|1122985.7.peg.2313"/>
<proteinExistence type="predicted"/>